<comment type="catalytic activity">
    <reaction evidence="1">
        <text>ATP + protein L-histidine = ADP + protein N-phospho-L-histidine.</text>
        <dbReference type="EC" id="2.7.13.3"/>
    </reaction>
</comment>
<evidence type="ECO:0000256" key="5">
    <source>
        <dbReference type="ARBA" id="ARBA00022553"/>
    </source>
</evidence>
<dbReference type="InterPro" id="IPR050351">
    <property type="entry name" value="BphY/WalK/GraS-like"/>
</dbReference>
<dbReference type="InterPro" id="IPR003594">
    <property type="entry name" value="HATPase_dom"/>
</dbReference>
<keyword evidence="7 15" id="KW-0812">Transmembrane</keyword>
<keyword evidence="12" id="KW-0902">Two-component regulatory system</keyword>
<feature type="coiled-coil region" evidence="14">
    <location>
        <begin position="82"/>
        <end position="109"/>
    </location>
</feature>
<keyword evidence="14" id="KW-0175">Coiled coil</keyword>
<dbReference type="EMBL" id="JAGGLB010000009">
    <property type="protein sequence ID" value="MBP1991598.1"/>
    <property type="molecule type" value="Genomic_DNA"/>
</dbReference>
<evidence type="ECO:0000256" key="2">
    <source>
        <dbReference type="ARBA" id="ARBA00004651"/>
    </source>
</evidence>
<dbReference type="EC" id="2.7.13.3" evidence="3"/>
<feature type="transmembrane region" description="Helical" evidence="15">
    <location>
        <begin position="42"/>
        <end position="61"/>
    </location>
</feature>
<protein>
    <recommendedName>
        <fullName evidence="3">histidine kinase</fullName>
        <ecNumber evidence="3">2.7.13.3</ecNumber>
    </recommendedName>
</protein>
<evidence type="ECO:0000256" key="13">
    <source>
        <dbReference type="ARBA" id="ARBA00023136"/>
    </source>
</evidence>
<evidence type="ECO:0000256" key="12">
    <source>
        <dbReference type="ARBA" id="ARBA00023012"/>
    </source>
</evidence>
<evidence type="ECO:0000256" key="3">
    <source>
        <dbReference type="ARBA" id="ARBA00012438"/>
    </source>
</evidence>
<keyword evidence="13 15" id="KW-0472">Membrane</keyword>
<gene>
    <name evidence="17" type="ORF">J2Z66_003205</name>
</gene>
<evidence type="ECO:0000256" key="15">
    <source>
        <dbReference type="SAM" id="Phobius"/>
    </source>
</evidence>
<keyword evidence="11 15" id="KW-1133">Transmembrane helix</keyword>
<evidence type="ECO:0000259" key="16">
    <source>
        <dbReference type="PROSITE" id="PS50109"/>
    </source>
</evidence>
<dbReference type="InterPro" id="IPR005467">
    <property type="entry name" value="His_kinase_dom"/>
</dbReference>
<evidence type="ECO:0000256" key="10">
    <source>
        <dbReference type="ARBA" id="ARBA00022840"/>
    </source>
</evidence>
<evidence type="ECO:0000256" key="14">
    <source>
        <dbReference type="SAM" id="Coils"/>
    </source>
</evidence>
<keyword evidence="5" id="KW-0597">Phosphoprotein</keyword>
<accession>A0ABS4IVI5</accession>
<dbReference type="Proteomes" id="UP001519287">
    <property type="component" value="Unassembled WGS sequence"/>
</dbReference>
<keyword evidence="18" id="KW-1185">Reference proteome</keyword>
<dbReference type="Gene3D" id="3.30.565.10">
    <property type="entry name" value="Histidine kinase-like ATPase, C-terminal domain"/>
    <property type="match status" value="1"/>
</dbReference>
<keyword evidence="6" id="KW-0808">Transferase</keyword>
<keyword evidence="4" id="KW-1003">Cell membrane</keyword>
<dbReference type="InterPro" id="IPR036890">
    <property type="entry name" value="HATPase_C_sf"/>
</dbReference>
<dbReference type="PROSITE" id="PS50109">
    <property type="entry name" value="HIS_KIN"/>
    <property type="match status" value="1"/>
</dbReference>
<dbReference type="SMART" id="SM00387">
    <property type="entry name" value="HATPase_c"/>
    <property type="match status" value="1"/>
</dbReference>
<dbReference type="GO" id="GO:0016301">
    <property type="term" value="F:kinase activity"/>
    <property type="evidence" value="ECO:0007669"/>
    <property type="project" value="UniProtKB-KW"/>
</dbReference>
<dbReference type="InterPro" id="IPR003661">
    <property type="entry name" value="HisK_dim/P_dom"/>
</dbReference>
<organism evidence="17 18">
    <name type="scientific">Paenibacillus eucommiae</name>
    <dbReference type="NCBI Taxonomy" id="1355755"/>
    <lineage>
        <taxon>Bacteria</taxon>
        <taxon>Bacillati</taxon>
        <taxon>Bacillota</taxon>
        <taxon>Bacilli</taxon>
        <taxon>Bacillales</taxon>
        <taxon>Paenibacillaceae</taxon>
        <taxon>Paenibacillus</taxon>
    </lineage>
</organism>
<dbReference type="InterPro" id="IPR036097">
    <property type="entry name" value="HisK_dim/P_sf"/>
</dbReference>
<evidence type="ECO:0000256" key="4">
    <source>
        <dbReference type="ARBA" id="ARBA00022475"/>
    </source>
</evidence>
<name>A0ABS4IVI5_9BACL</name>
<keyword evidence="10" id="KW-0067">ATP-binding</keyword>
<dbReference type="PANTHER" id="PTHR45453">
    <property type="entry name" value="PHOSPHATE REGULON SENSOR PROTEIN PHOR"/>
    <property type="match status" value="1"/>
</dbReference>
<evidence type="ECO:0000256" key="6">
    <source>
        <dbReference type="ARBA" id="ARBA00022679"/>
    </source>
</evidence>
<evidence type="ECO:0000313" key="17">
    <source>
        <dbReference type="EMBL" id="MBP1991598.1"/>
    </source>
</evidence>
<dbReference type="PRINTS" id="PR00344">
    <property type="entry name" value="BCTRLSENSOR"/>
</dbReference>
<reference evidence="17 18" key="1">
    <citation type="submission" date="2021-03" db="EMBL/GenBank/DDBJ databases">
        <title>Genomic Encyclopedia of Type Strains, Phase IV (KMG-IV): sequencing the most valuable type-strain genomes for metagenomic binning, comparative biology and taxonomic classification.</title>
        <authorList>
            <person name="Goeker M."/>
        </authorList>
    </citation>
    <scope>NUCLEOTIDE SEQUENCE [LARGE SCALE GENOMIC DNA]</scope>
    <source>
        <strain evidence="17 18">DSM 26048</strain>
    </source>
</reference>
<proteinExistence type="predicted"/>
<keyword evidence="9 17" id="KW-0418">Kinase</keyword>
<dbReference type="SUPFAM" id="SSF55874">
    <property type="entry name" value="ATPase domain of HSP90 chaperone/DNA topoisomerase II/histidine kinase"/>
    <property type="match status" value="1"/>
</dbReference>
<keyword evidence="8" id="KW-0547">Nucleotide-binding</keyword>
<feature type="domain" description="Histidine kinase" evidence="16">
    <location>
        <begin position="116"/>
        <end position="319"/>
    </location>
</feature>
<dbReference type="RefSeq" id="WP_209972325.1">
    <property type="nucleotide sequence ID" value="NZ_JAGGLB010000009.1"/>
</dbReference>
<dbReference type="CDD" id="cd00082">
    <property type="entry name" value="HisKA"/>
    <property type="match status" value="1"/>
</dbReference>
<dbReference type="InterPro" id="IPR004358">
    <property type="entry name" value="Sig_transdc_His_kin-like_C"/>
</dbReference>
<comment type="caution">
    <text evidence="17">The sequence shown here is derived from an EMBL/GenBank/DDBJ whole genome shotgun (WGS) entry which is preliminary data.</text>
</comment>
<evidence type="ECO:0000256" key="7">
    <source>
        <dbReference type="ARBA" id="ARBA00022692"/>
    </source>
</evidence>
<evidence type="ECO:0000313" key="18">
    <source>
        <dbReference type="Proteomes" id="UP001519287"/>
    </source>
</evidence>
<dbReference type="SUPFAM" id="SSF47384">
    <property type="entry name" value="Homodimeric domain of signal transducing histidine kinase"/>
    <property type="match status" value="1"/>
</dbReference>
<evidence type="ECO:0000256" key="11">
    <source>
        <dbReference type="ARBA" id="ARBA00022989"/>
    </source>
</evidence>
<evidence type="ECO:0000256" key="1">
    <source>
        <dbReference type="ARBA" id="ARBA00000085"/>
    </source>
</evidence>
<sequence>MRFWRFLKYERPYLYLYAVGFLLTIAVFATDPQISWRWQTFFYAWMLILLWLAGFLLHRYVKNVQAIRRIQDEEAEPLSLEAEACREALDQLEIKHIRALNEVQAKQKEYYDFIVSWFHEVKTPIAVLRLLQQTEVDPKSLDEEISRIEHYVDQALYYAKLDSFSQDYEIVNCSLELLVKEVVKNHSKTFISKKIRIQLDIQSTIVQSDSKWLLFIVNQLVTNSLKYTDDHGEISIATRVTQQEKLLVIHDNGIGIDSKDLPRVFNRGFTGTNGRTHMKSTGMGLYLAQELSKKLGHYISCESVVGSFTEFIIHFPKNHDPYLDMLHSNSQTQ</sequence>
<evidence type="ECO:0000256" key="8">
    <source>
        <dbReference type="ARBA" id="ARBA00022741"/>
    </source>
</evidence>
<dbReference type="PANTHER" id="PTHR45453:SF2">
    <property type="entry name" value="HISTIDINE KINASE"/>
    <property type="match status" value="1"/>
</dbReference>
<dbReference type="Pfam" id="PF02518">
    <property type="entry name" value="HATPase_c"/>
    <property type="match status" value="1"/>
</dbReference>
<feature type="transmembrane region" description="Helical" evidence="15">
    <location>
        <begin position="12"/>
        <end position="30"/>
    </location>
</feature>
<evidence type="ECO:0000256" key="9">
    <source>
        <dbReference type="ARBA" id="ARBA00022777"/>
    </source>
</evidence>
<comment type="subcellular location">
    <subcellularLocation>
        <location evidence="2">Cell membrane</location>
        <topology evidence="2">Multi-pass membrane protein</topology>
    </subcellularLocation>
</comment>